<name>A0A9W5S467_9BACL</name>
<dbReference type="InterPro" id="IPR051685">
    <property type="entry name" value="Ycf3/AcsC/BcsC/TPR_MFPF"/>
</dbReference>
<dbReference type="SMART" id="SM00028">
    <property type="entry name" value="TPR"/>
    <property type="match status" value="3"/>
</dbReference>
<feature type="repeat" description="TPR" evidence="3">
    <location>
        <begin position="118"/>
        <end position="151"/>
    </location>
</feature>
<gene>
    <name evidence="4" type="ORF">BG53_03800</name>
</gene>
<protein>
    <recommendedName>
        <fullName evidence="6">Tetratricopeptide repeat protein</fullName>
    </recommendedName>
</protein>
<dbReference type="Gene3D" id="1.25.40.10">
    <property type="entry name" value="Tetratricopeptide repeat domain"/>
    <property type="match status" value="2"/>
</dbReference>
<dbReference type="InterPro" id="IPR011990">
    <property type="entry name" value="TPR-like_helical_dom_sf"/>
</dbReference>
<dbReference type="SUPFAM" id="SSF48452">
    <property type="entry name" value="TPR-like"/>
    <property type="match status" value="1"/>
</dbReference>
<dbReference type="PANTHER" id="PTHR44943">
    <property type="entry name" value="CELLULOSE SYNTHASE OPERON PROTEIN C"/>
    <property type="match status" value="1"/>
</dbReference>
<dbReference type="Pfam" id="PF07719">
    <property type="entry name" value="TPR_2"/>
    <property type="match status" value="1"/>
</dbReference>
<dbReference type="AlphaFoldDB" id="A0A9W5S467"/>
<evidence type="ECO:0000313" key="5">
    <source>
        <dbReference type="Proteomes" id="UP000053750"/>
    </source>
</evidence>
<evidence type="ECO:0008006" key="6">
    <source>
        <dbReference type="Google" id="ProtNLM"/>
    </source>
</evidence>
<dbReference type="Pfam" id="PF13432">
    <property type="entry name" value="TPR_16"/>
    <property type="match status" value="1"/>
</dbReference>
<dbReference type="EMBL" id="JFHU01000015">
    <property type="protein sequence ID" value="EXX92120.1"/>
    <property type="molecule type" value="Genomic_DNA"/>
</dbReference>
<sequence>MNGDEHVKRAYESILQGDYEQAIRCFEQAIAAHPDNPAYRYKCSITCARSAKWMKALAHAEEAERLDPGNVVYGFHLQTVKARMLAAEAEATLASASPDLAAAIEALIEATKLDPLSDEAFLMLAAAYGAVGRYGEAAASAEEALKLNPQHTEAARLLQGIRRKWRKERQDGNPRV</sequence>
<proteinExistence type="predicted"/>
<dbReference type="RefSeq" id="WP_036582513.1">
    <property type="nucleotide sequence ID" value="NZ_KK082160.1"/>
</dbReference>
<keyword evidence="1" id="KW-0677">Repeat</keyword>
<organism evidence="4 5">
    <name type="scientific">Paenibacillus darwinianus</name>
    <dbReference type="NCBI Taxonomy" id="1380763"/>
    <lineage>
        <taxon>Bacteria</taxon>
        <taxon>Bacillati</taxon>
        <taxon>Bacillota</taxon>
        <taxon>Bacilli</taxon>
        <taxon>Bacillales</taxon>
        <taxon>Paenibacillaceae</taxon>
        <taxon>Paenibacillus</taxon>
    </lineage>
</organism>
<evidence type="ECO:0000256" key="1">
    <source>
        <dbReference type="ARBA" id="ARBA00022737"/>
    </source>
</evidence>
<dbReference type="OrthoDB" id="2658522at2"/>
<dbReference type="PROSITE" id="PS50005">
    <property type="entry name" value="TPR"/>
    <property type="match status" value="2"/>
</dbReference>
<dbReference type="PANTHER" id="PTHR44943:SF8">
    <property type="entry name" value="TPR REPEAT-CONTAINING PROTEIN MJ0263"/>
    <property type="match status" value="1"/>
</dbReference>
<keyword evidence="2 3" id="KW-0802">TPR repeat</keyword>
<evidence type="ECO:0000256" key="2">
    <source>
        <dbReference type="ARBA" id="ARBA00022803"/>
    </source>
</evidence>
<dbReference type="Proteomes" id="UP000053750">
    <property type="component" value="Unassembled WGS sequence"/>
</dbReference>
<reference evidence="4 5" key="1">
    <citation type="submission" date="2014-02" db="EMBL/GenBank/DDBJ databases">
        <title>Genome sequence of Paenibacillus darwinianus reveals adaptive mechanisms for survival in Antarctic soils.</title>
        <authorList>
            <person name="Dsouza M."/>
            <person name="Taylor M.W."/>
            <person name="Turner S.J."/>
            <person name="Aislabie J."/>
        </authorList>
    </citation>
    <scope>NUCLEOTIDE SEQUENCE [LARGE SCALE GENOMIC DNA]</scope>
    <source>
        <strain evidence="4 5">CE1</strain>
    </source>
</reference>
<evidence type="ECO:0000256" key="3">
    <source>
        <dbReference type="PROSITE-ProRule" id="PRU00339"/>
    </source>
</evidence>
<evidence type="ECO:0000313" key="4">
    <source>
        <dbReference type="EMBL" id="EXX92120.1"/>
    </source>
</evidence>
<feature type="repeat" description="TPR" evidence="3">
    <location>
        <begin position="3"/>
        <end position="36"/>
    </location>
</feature>
<comment type="caution">
    <text evidence="4">The sequence shown here is derived from an EMBL/GenBank/DDBJ whole genome shotgun (WGS) entry which is preliminary data.</text>
</comment>
<dbReference type="InterPro" id="IPR019734">
    <property type="entry name" value="TPR_rpt"/>
</dbReference>
<keyword evidence="5" id="KW-1185">Reference proteome</keyword>
<dbReference type="InterPro" id="IPR013105">
    <property type="entry name" value="TPR_2"/>
</dbReference>
<accession>A0A9W5S467</accession>